<protein>
    <submittedName>
        <fullName evidence="8">Chemotaxis protein CheY</fullName>
    </submittedName>
</protein>
<evidence type="ECO:0000313" key="9">
    <source>
        <dbReference type="Proteomes" id="UP000236047"/>
    </source>
</evidence>
<dbReference type="RefSeq" id="WP_102924714.1">
    <property type="nucleotide sequence ID" value="NZ_LJSN01000003.1"/>
</dbReference>
<feature type="domain" description="Response regulatory" evidence="7">
    <location>
        <begin position="10"/>
        <end position="126"/>
    </location>
</feature>
<dbReference type="SMART" id="SM00448">
    <property type="entry name" value="REC"/>
    <property type="match status" value="1"/>
</dbReference>
<dbReference type="Gene3D" id="3.40.50.2300">
    <property type="match status" value="1"/>
</dbReference>
<organism evidence="8 9">
    <name type="scientific">Streptomyces noursei</name>
    <name type="common">Streptomyces albulus</name>
    <dbReference type="NCBI Taxonomy" id="1971"/>
    <lineage>
        <taxon>Bacteria</taxon>
        <taxon>Bacillati</taxon>
        <taxon>Actinomycetota</taxon>
        <taxon>Actinomycetes</taxon>
        <taxon>Kitasatosporales</taxon>
        <taxon>Streptomycetaceae</taxon>
        <taxon>Streptomyces</taxon>
    </lineage>
</organism>
<evidence type="ECO:0000256" key="4">
    <source>
        <dbReference type="ARBA" id="ARBA00023163"/>
    </source>
</evidence>
<keyword evidence="1 5" id="KW-0597">Phosphoprotein</keyword>
<comment type="caution">
    <text evidence="8">The sequence shown here is derived from an EMBL/GenBank/DDBJ whole genome shotgun (WGS) entry which is preliminary data.</text>
</comment>
<gene>
    <name evidence="8" type="ORF">AOB60_21390</name>
</gene>
<evidence type="ECO:0000259" key="7">
    <source>
        <dbReference type="PROSITE" id="PS50110"/>
    </source>
</evidence>
<dbReference type="CDD" id="cd17535">
    <property type="entry name" value="REC_NarL-like"/>
    <property type="match status" value="1"/>
</dbReference>
<evidence type="ECO:0000256" key="3">
    <source>
        <dbReference type="ARBA" id="ARBA00023125"/>
    </source>
</evidence>
<dbReference type="CDD" id="cd06170">
    <property type="entry name" value="LuxR_C_like"/>
    <property type="match status" value="1"/>
</dbReference>
<dbReference type="SUPFAM" id="SSF46894">
    <property type="entry name" value="C-terminal effector domain of the bipartite response regulators"/>
    <property type="match status" value="1"/>
</dbReference>
<proteinExistence type="predicted"/>
<reference evidence="9" key="1">
    <citation type="submission" date="2015-09" db="EMBL/GenBank/DDBJ databases">
        <authorList>
            <person name="Graham D.E."/>
            <person name="Mahan K.M."/>
            <person name="Klingeman D.M."/>
            <person name="Fida T."/>
            <person name="Giannone R.J."/>
            <person name="Hettich R.L."/>
            <person name="Parry R.J."/>
            <person name="Spain J.C."/>
        </authorList>
    </citation>
    <scope>NUCLEOTIDE SEQUENCE [LARGE SCALE GENOMIC DNA]</scope>
    <source>
        <strain evidence="9">JCM 4701</strain>
    </source>
</reference>
<dbReference type="InterPro" id="IPR000792">
    <property type="entry name" value="Tscrpt_reg_LuxR_C"/>
</dbReference>
<dbReference type="Proteomes" id="UP000236047">
    <property type="component" value="Unassembled WGS sequence"/>
</dbReference>
<dbReference type="InterPro" id="IPR058245">
    <property type="entry name" value="NreC/VraR/RcsB-like_REC"/>
</dbReference>
<evidence type="ECO:0000256" key="2">
    <source>
        <dbReference type="ARBA" id="ARBA00023015"/>
    </source>
</evidence>
<evidence type="ECO:0000259" key="6">
    <source>
        <dbReference type="PROSITE" id="PS50043"/>
    </source>
</evidence>
<name>A0A2N8P7J2_STRNR</name>
<keyword evidence="4" id="KW-0804">Transcription</keyword>
<dbReference type="Pfam" id="PF00072">
    <property type="entry name" value="Response_reg"/>
    <property type="match status" value="1"/>
</dbReference>
<dbReference type="PROSITE" id="PS50043">
    <property type="entry name" value="HTH_LUXR_2"/>
    <property type="match status" value="1"/>
</dbReference>
<dbReference type="GO" id="GO:0003677">
    <property type="term" value="F:DNA binding"/>
    <property type="evidence" value="ECO:0007669"/>
    <property type="project" value="UniProtKB-KW"/>
</dbReference>
<dbReference type="PANTHER" id="PTHR43214">
    <property type="entry name" value="TWO-COMPONENT RESPONSE REGULATOR"/>
    <property type="match status" value="1"/>
</dbReference>
<keyword evidence="9" id="KW-1185">Reference proteome</keyword>
<dbReference type="AlphaFoldDB" id="A0A2N8P7J2"/>
<dbReference type="InterPro" id="IPR011006">
    <property type="entry name" value="CheY-like_superfamily"/>
</dbReference>
<dbReference type="PRINTS" id="PR00038">
    <property type="entry name" value="HTHLUXR"/>
</dbReference>
<keyword evidence="3" id="KW-0238">DNA-binding</keyword>
<keyword evidence="2" id="KW-0805">Transcription regulation</keyword>
<dbReference type="InterPro" id="IPR001789">
    <property type="entry name" value="Sig_transdc_resp-reg_receiver"/>
</dbReference>
<feature type="domain" description="HTH luxR-type" evidence="6">
    <location>
        <begin position="148"/>
        <end position="213"/>
    </location>
</feature>
<evidence type="ECO:0000256" key="5">
    <source>
        <dbReference type="PROSITE-ProRule" id="PRU00169"/>
    </source>
</evidence>
<dbReference type="InterPro" id="IPR016032">
    <property type="entry name" value="Sig_transdc_resp-reg_C-effctor"/>
</dbReference>
<accession>A0A2N8P7J2</accession>
<evidence type="ECO:0000256" key="1">
    <source>
        <dbReference type="ARBA" id="ARBA00022553"/>
    </source>
</evidence>
<dbReference type="PROSITE" id="PS50110">
    <property type="entry name" value="RESPONSE_REGULATORY"/>
    <property type="match status" value="1"/>
</dbReference>
<dbReference type="GO" id="GO:0006355">
    <property type="term" value="P:regulation of DNA-templated transcription"/>
    <property type="evidence" value="ECO:0007669"/>
    <property type="project" value="InterPro"/>
</dbReference>
<dbReference type="PANTHER" id="PTHR43214:SF24">
    <property type="entry name" value="TRANSCRIPTIONAL REGULATORY PROTEIN NARL-RELATED"/>
    <property type="match status" value="1"/>
</dbReference>
<sequence>METDSGRPVTVVIADDHPVYRQGLTRGFQLSGQIDVVAECADGESALQAVREFGPQVAVLDYRLPSMDGIAVIHAMTRDGLPTRALLLTATTDSAVVYQAVEEGAYGYLGKDAPRTRIVEAVLKVARGGHVISEDASGGLAAEIRMRADRDTPVLSERERQVLRGFAEGKSIPQVAAELYLGASTVKTHTQRLYEKLGVSDRAAAVAEAMRRRLLE</sequence>
<dbReference type="GO" id="GO:0000160">
    <property type="term" value="P:phosphorelay signal transduction system"/>
    <property type="evidence" value="ECO:0007669"/>
    <property type="project" value="InterPro"/>
</dbReference>
<dbReference type="SMART" id="SM00421">
    <property type="entry name" value="HTH_LUXR"/>
    <property type="match status" value="1"/>
</dbReference>
<dbReference type="InterPro" id="IPR039420">
    <property type="entry name" value="WalR-like"/>
</dbReference>
<dbReference type="EMBL" id="LJSN01000003">
    <property type="protein sequence ID" value="PNE36994.1"/>
    <property type="molecule type" value="Genomic_DNA"/>
</dbReference>
<dbReference type="SUPFAM" id="SSF52172">
    <property type="entry name" value="CheY-like"/>
    <property type="match status" value="1"/>
</dbReference>
<evidence type="ECO:0000313" key="8">
    <source>
        <dbReference type="EMBL" id="PNE36994.1"/>
    </source>
</evidence>
<feature type="modified residue" description="4-aspartylphosphate" evidence="5">
    <location>
        <position position="61"/>
    </location>
</feature>
<dbReference type="Pfam" id="PF00196">
    <property type="entry name" value="GerE"/>
    <property type="match status" value="1"/>
</dbReference>